<dbReference type="SUPFAM" id="SSF51735">
    <property type="entry name" value="NAD(P)-binding Rossmann-fold domains"/>
    <property type="match status" value="1"/>
</dbReference>
<reference evidence="1" key="1">
    <citation type="submission" date="2024-06" db="EMBL/GenBank/DDBJ databases">
        <title>Genome sequence of Vogesella sp. MAHUQ-64.</title>
        <authorList>
            <person name="Huq M.A."/>
        </authorList>
    </citation>
    <scope>NUCLEOTIDE SEQUENCE</scope>
    <source>
        <strain evidence="1">MAHUQ-64</strain>
    </source>
</reference>
<proteinExistence type="predicted"/>
<dbReference type="PANTHER" id="PTHR14239:SF10">
    <property type="entry name" value="REDUCTASE"/>
    <property type="match status" value="1"/>
</dbReference>
<protein>
    <recommendedName>
        <fullName evidence="3">Pyrroline-5-carboxylate reductase catalytic N-terminal domain-containing protein</fullName>
    </recommendedName>
</protein>
<dbReference type="PANTHER" id="PTHR14239">
    <property type="entry name" value="DUDULIN-RELATED"/>
    <property type="match status" value="1"/>
</dbReference>
<comment type="caution">
    <text evidence="1">The sequence shown here is derived from an EMBL/GenBank/DDBJ whole genome shotgun (WGS) entry which is preliminary data.</text>
</comment>
<organism evidence="1 2">
    <name type="scientific">Vogesella oryzagri</name>
    <dbReference type="NCBI Taxonomy" id="3160864"/>
    <lineage>
        <taxon>Bacteria</taxon>
        <taxon>Pseudomonadati</taxon>
        <taxon>Pseudomonadota</taxon>
        <taxon>Betaproteobacteria</taxon>
        <taxon>Neisseriales</taxon>
        <taxon>Chromobacteriaceae</taxon>
        <taxon>Vogesella</taxon>
    </lineage>
</organism>
<evidence type="ECO:0000313" key="2">
    <source>
        <dbReference type="Proteomes" id="UP001433638"/>
    </source>
</evidence>
<dbReference type="RefSeq" id="WP_349585460.1">
    <property type="nucleotide sequence ID" value="NZ_JBEFLD010000003.1"/>
</dbReference>
<sequence>MHIAIIGKGNVGTALQAGLSQLGHQVRAVGRDALLVHQAALASELIILAMPFSETDNVVTALGVAANGKVVVDATNLLTDSLHLAAGFDTSGAEQLQAKLPAARVVKAFNTSFAGTMASGHVKGEQLVGLVAGDDAAAKQTVLEIVDALGFDAVDAGPLLMARYLEPMALLNIRLAYVQGLGPNMGFRLVR</sequence>
<dbReference type="Gene3D" id="3.40.50.720">
    <property type="entry name" value="NAD(P)-binding Rossmann-like Domain"/>
    <property type="match status" value="1"/>
</dbReference>
<accession>A0ABV1M1X1</accession>
<dbReference type="Proteomes" id="UP001433638">
    <property type="component" value="Unassembled WGS sequence"/>
</dbReference>
<keyword evidence="2" id="KW-1185">Reference proteome</keyword>
<gene>
    <name evidence="1" type="ORF">ABNW52_06110</name>
</gene>
<dbReference type="InterPro" id="IPR051267">
    <property type="entry name" value="STEAP_metalloreductase"/>
</dbReference>
<evidence type="ECO:0000313" key="1">
    <source>
        <dbReference type="EMBL" id="MEQ6290188.1"/>
    </source>
</evidence>
<name>A0ABV1M1X1_9NEIS</name>
<dbReference type="InterPro" id="IPR036291">
    <property type="entry name" value="NAD(P)-bd_dom_sf"/>
</dbReference>
<dbReference type="EMBL" id="JBEFLD010000003">
    <property type="protein sequence ID" value="MEQ6290188.1"/>
    <property type="molecule type" value="Genomic_DNA"/>
</dbReference>
<evidence type="ECO:0008006" key="3">
    <source>
        <dbReference type="Google" id="ProtNLM"/>
    </source>
</evidence>